<feature type="domain" description="HTH luxR-type" evidence="4">
    <location>
        <begin position="194"/>
        <end position="259"/>
    </location>
</feature>
<dbReference type="InterPro" id="IPR016032">
    <property type="entry name" value="Sig_transdc_resp-reg_C-effctor"/>
</dbReference>
<dbReference type="Proteomes" id="UP001165308">
    <property type="component" value="Unassembled WGS sequence"/>
</dbReference>
<accession>A0ABT0ST73</accession>
<dbReference type="CDD" id="cd06170">
    <property type="entry name" value="LuxR_C_like"/>
    <property type="match status" value="1"/>
</dbReference>
<gene>
    <name evidence="5" type="ORF">M8006_13240</name>
</gene>
<keyword evidence="1" id="KW-0805">Transcription regulation</keyword>
<evidence type="ECO:0000256" key="1">
    <source>
        <dbReference type="ARBA" id="ARBA00023015"/>
    </source>
</evidence>
<dbReference type="InterPro" id="IPR036693">
    <property type="entry name" value="TF_LuxR_autoind-bd_dom_sf"/>
</dbReference>
<dbReference type="Gene3D" id="3.30.450.80">
    <property type="entry name" value="Transcription factor LuxR-like, autoinducer-binding domain"/>
    <property type="match status" value="1"/>
</dbReference>
<evidence type="ECO:0000259" key="4">
    <source>
        <dbReference type="PROSITE" id="PS50043"/>
    </source>
</evidence>
<keyword evidence="2" id="KW-0238">DNA-binding</keyword>
<comment type="caution">
    <text evidence="5">The sequence shown here is derived from an EMBL/GenBank/DDBJ whole genome shotgun (WGS) entry which is preliminary data.</text>
</comment>
<dbReference type="SMART" id="SM00421">
    <property type="entry name" value="HTH_LUXR"/>
    <property type="match status" value="1"/>
</dbReference>
<dbReference type="InterPro" id="IPR000792">
    <property type="entry name" value="Tscrpt_reg_LuxR_C"/>
</dbReference>
<keyword evidence="3" id="KW-0804">Transcription</keyword>
<dbReference type="PROSITE" id="PS00622">
    <property type="entry name" value="HTH_LUXR_1"/>
    <property type="match status" value="1"/>
</dbReference>
<evidence type="ECO:0000313" key="6">
    <source>
        <dbReference type="Proteomes" id="UP001165308"/>
    </source>
</evidence>
<dbReference type="PANTHER" id="PTHR44688:SF16">
    <property type="entry name" value="DNA-BINDING TRANSCRIPTIONAL ACTIVATOR DEVR_DOSR"/>
    <property type="match status" value="1"/>
</dbReference>
<sequence length="261" mass="29773">MTGTKQVGSTEIMKGSMFQADGRPVHDLGHYLLTEIQHNIGKGAYEYTEVLSWAFEKIGIAHFSYVYVGYLPPEADKAVILGNYPKDWVKLYESHALYRKDPIINHSSKTSSAFFWEDSLRRDNESNQIFNMSAQYGIEQGFTVPVHEPGCAFGSMHLAASKENLEFEKVVQNYSYLISTISYIAHQQRPNLARLKPYQRLTEREAECLHWVAMGKSYGEIALILSISERTVKFHAQNIIKKLDSVNIKQAMTKALRMNLI</sequence>
<dbReference type="PRINTS" id="PR00038">
    <property type="entry name" value="HTHLUXR"/>
</dbReference>
<dbReference type="Pfam" id="PF03472">
    <property type="entry name" value="Autoind_bind"/>
    <property type="match status" value="1"/>
</dbReference>
<name>A0ABT0ST73_9GAMM</name>
<dbReference type="RefSeq" id="WP_250082975.1">
    <property type="nucleotide sequence ID" value="NZ_JAMJPJ010000024.1"/>
</dbReference>
<dbReference type="Pfam" id="PF00196">
    <property type="entry name" value="GerE"/>
    <property type="match status" value="1"/>
</dbReference>
<evidence type="ECO:0000313" key="5">
    <source>
        <dbReference type="EMBL" id="MCL7930931.1"/>
    </source>
</evidence>
<protein>
    <submittedName>
        <fullName evidence="5">LuxR family transcriptional regulator</fullName>
    </submittedName>
</protein>
<organism evidence="5 6">
    <name type="scientific">Halomonas llamarensis</name>
    <dbReference type="NCBI Taxonomy" id="2945104"/>
    <lineage>
        <taxon>Bacteria</taxon>
        <taxon>Pseudomonadati</taxon>
        <taxon>Pseudomonadota</taxon>
        <taxon>Gammaproteobacteria</taxon>
        <taxon>Oceanospirillales</taxon>
        <taxon>Halomonadaceae</taxon>
        <taxon>Halomonas</taxon>
    </lineage>
</organism>
<reference evidence="5" key="1">
    <citation type="submission" date="2022-05" db="EMBL/GenBank/DDBJ databases">
        <title>Halomonas geminus sp. nov. and Halomonas llamarensis sp. nov. isolated from high-altitude salars of the Atacama Desert.</title>
        <authorList>
            <person name="Hintersatz C."/>
            <person name="Rojas L.A."/>
            <person name="Wei T.-S."/>
            <person name="Kutschke S."/>
            <person name="Lehmann F."/>
            <person name="Jain R."/>
            <person name="Pollmann K."/>
        </authorList>
    </citation>
    <scope>NUCLEOTIDE SEQUENCE</scope>
    <source>
        <strain evidence="5">ATCHA</strain>
    </source>
</reference>
<evidence type="ECO:0000256" key="3">
    <source>
        <dbReference type="ARBA" id="ARBA00023163"/>
    </source>
</evidence>
<evidence type="ECO:0000256" key="2">
    <source>
        <dbReference type="ARBA" id="ARBA00023125"/>
    </source>
</evidence>
<dbReference type="PANTHER" id="PTHR44688">
    <property type="entry name" value="DNA-BINDING TRANSCRIPTIONAL ACTIVATOR DEVR_DOSR"/>
    <property type="match status" value="1"/>
</dbReference>
<dbReference type="EMBL" id="JAMJPJ010000024">
    <property type="protein sequence ID" value="MCL7930931.1"/>
    <property type="molecule type" value="Genomic_DNA"/>
</dbReference>
<dbReference type="InterPro" id="IPR005143">
    <property type="entry name" value="TF_LuxR_autoind-bd_dom"/>
</dbReference>
<keyword evidence="6" id="KW-1185">Reference proteome</keyword>
<dbReference type="Gene3D" id="1.10.10.10">
    <property type="entry name" value="Winged helix-like DNA-binding domain superfamily/Winged helix DNA-binding domain"/>
    <property type="match status" value="1"/>
</dbReference>
<dbReference type="SUPFAM" id="SSF46894">
    <property type="entry name" value="C-terminal effector domain of the bipartite response regulators"/>
    <property type="match status" value="1"/>
</dbReference>
<dbReference type="SUPFAM" id="SSF75516">
    <property type="entry name" value="Pheromone-binding domain of LuxR-like quorum-sensing transcription factors"/>
    <property type="match status" value="1"/>
</dbReference>
<proteinExistence type="predicted"/>
<dbReference type="InterPro" id="IPR036388">
    <property type="entry name" value="WH-like_DNA-bd_sf"/>
</dbReference>
<dbReference type="PROSITE" id="PS50043">
    <property type="entry name" value="HTH_LUXR_2"/>
    <property type="match status" value="1"/>
</dbReference>